<evidence type="ECO:0008006" key="4">
    <source>
        <dbReference type="Google" id="ProtNLM"/>
    </source>
</evidence>
<protein>
    <recommendedName>
        <fullName evidence="4">3-carboxymuconate cyclase</fullName>
    </recommendedName>
</protein>
<dbReference type="Proteomes" id="UP000184330">
    <property type="component" value="Unassembled WGS sequence"/>
</dbReference>
<gene>
    <name evidence="2" type="ORF">PAC_08893</name>
</gene>
<proteinExistence type="predicted"/>
<evidence type="ECO:0000313" key="2">
    <source>
        <dbReference type="EMBL" id="CZR59001.1"/>
    </source>
</evidence>
<evidence type="ECO:0000256" key="1">
    <source>
        <dbReference type="SAM" id="SignalP"/>
    </source>
</evidence>
<keyword evidence="3" id="KW-1185">Reference proteome</keyword>
<evidence type="ECO:0000313" key="3">
    <source>
        <dbReference type="Proteomes" id="UP000184330"/>
    </source>
</evidence>
<name>A0A1L7X1V0_9HELO</name>
<dbReference type="Gene3D" id="2.130.10.10">
    <property type="entry name" value="YVTN repeat-like/Quinoprotein amine dehydrogenase"/>
    <property type="match status" value="1"/>
</dbReference>
<keyword evidence="1" id="KW-0732">Signal</keyword>
<dbReference type="SUPFAM" id="SSF51004">
    <property type="entry name" value="C-terminal (heme d1) domain of cytochrome cd1-nitrite reductase"/>
    <property type="match status" value="1"/>
</dbReference>
<accession>A0A1L7X1V0</accession>
<dbReference type="AlphaFoldDB" id="A0A1L7X1V0"/>
<dbReference type="InterPro" id="IPR011048">
    <property type="entry name" value="Haem_d1_sf"/>
</dbReference>
<organism evidence="2 3">
    <name type="scientific">Phialocephala subalpina</name>
    <dbReference type="NCBI Taxonomy" id="576137"/>
    <lineage>
        <taxon>Eukaryota</taxon>
        <taxon>Fungi</taxon>
        <taxon>Dikarya</taxon>
        <taxon>Ascomycota</taxon>
        <taxon>Pezizomycotina</taxon>
        <taxon>Leotiomycetes</taxon>
        <taxon>Helotiales</taxon>
        <taxon>Mollisiaceae</taxon>
        <taxon>Phialocephala</taxon>
        <taxon>Phialocephala fortinii species complex</taxon>
    </lineage>
</organism>
<feature type="signal peptide" evidence="1">
    <location>
        <begin position="1"/>
        <end position="15"/>
    </location>
</feature>
<dbReference type="OrthoDB" id="10006285at2759"/>
<dbReference type="EMBL" id="FJOG01000013">
    <property type="protein sequence ID" value="CZR59001.1"/>
    <property type="molecule type" value="Genomic_DNA"/>
</dbReference>
<sequence length="395" mass="41308">MHFPTYLLVSQLVSALVINQRDSRNRAAYFLDDNPNGSSIVSLKINPLDGTLSDPIRTYTGGEGLQGLFMSATPGVPATPGATDPLFSQDAVLVSQDYLFTVNTGSNTVSMFFIDKNAPWSPRLINTASSVGEFPMSIAYSPKLKTTCVLNGGAKAGVACFSTDHAKGLTPLGSFLPIALGQTTPPVGPPGTTSDIVFNPSETALFVTIKGDPPSPGFIYVYPVTSSGTISSAPKISNPSELVVDFSISFLGSDSRAVITDASYGAAIVDVADDWSVTVEKKIVVAGQGASCWGAYSQRFNTIFIMDAGHSNITLVDPESGDIKGFAVQNAAGMGSLDTAQDQTYLYTLKGSPSISVSDLSGLTHGAAPKEIQSLDLSALGERATWTGMAIYPSS</sequence>
<reference evidence="2 3" key="1">
    <citation type="submission" date="2016-03" db="EMBL/GenBank/DDBJ databases">
        <authorList>
            <person name="Ploux O."/>
        </authorList>
    </citation>
    <scope>NUCLEOTIDE SEQUENCE [LARGE SCALE GENOMIC DNA]</scope>
    <source>
        <strain evidence="2 3">UAMH 11012</strain>
    </source>
</reference>
<feature type="chain" id="PRO_5012159789" description="3-carboxymuconate cyclase" evidence="1">
    <location>
        <begin position="16"/>
        <end position="395"/>
    </location>
</feature>
<dbReference type="STRING" id="576137.A0A1L7X1V0"/>
<dbReference type="InterPro" id="IPR015943">
    <property type="entry name" value="WD40/YVTN_repeat-like_dom_sf"/>
</dbReference>